<dbReference type="InterPro" id="IPR003137">
    <property type="entry name" value="PA_domain"/>
</dbReference>
<dbReference type="SUPFAM" id="SSF53187">
    <property type="entry name" value="Zn-dependent exopeptidases"/>
    <property type="match status" value="1"/>
</dbReference>
<evidence type="ECO:0000313" key="12">
    <source>
        <dbReference type="Proteomes" id="UP000327000"/>
    </source>
</evidence>
<dbReference type="PANTHER" id="PTHR12147:SF26">
    <property type="entry name" value="PEPTIDASE M28 DOMAIN-CONTAINING PROTEIN"/>
    <property type="match status" value="1"/>
</dbReference>
<keyword evidence="12" id="KW-1185">Reference proteome</keyword>
<dbReference type="RefSeq" id="WP_152263315.1">
    <property type="nucleotide sequence ID" value="NZ_VOKX01000016.1"/>
</dbReference>
<sequence>MRLPRRPRGPRGRKALAALISTAVAAPVLLSAAPADARTADGPARQHQKAERLARQLERDASAKGAYRHLKALQRIADANGGNRAAGTAGHEASAAYVHRLLKQAGYRVSYQWFDVWQAKTLTEKLSVVSPDARDLQVKAAEFSPSTPKSGLRAALALARVDKDSGCAADDYQGTSFTGRIALVKRGGCTFAEKQKAAAAAGAVGTIIYNNVAGGVAKPSFGSPADGKVPTAGISQADGEALAAAAAKGEVRVALDIQQQHIKRRTPNVIAETRGGDPRHVVALGSHLDSVPEGPGINDNGSGSAGLLEVALKLADRTRRSGQQPTNKVRFAWWSGEELGLLGSEHYVAQLSGAEREKIALYLNFDMIASPNPAQLVYDGDDSDHKGSGPGPKGSAEIEKLINGYLDRKGTPHEGTDFDGRSDYGPFIATGIPAGGTFTGAEGIKSPEQAAKFGGKAGAPYDPNYHAKGDNLSNLDLKAFDTNIDVIAHAVGIYAHDLSSLGGGARG</sequence>
<dbReference type="GO" id="GO:0006508">
    <property type="term" value="P:proteolysis"/>
    <property type="evidence" value="ECO:0007669"/>
    <property type="project" value="UniProtKB-KW"/>
</dbReference>
<keyword evidence="2" id="KW-0031">Aminopeptidase</keyword>
<feature type="signal peptide" evidence="8">
    <location>
        <begin position="1"/>
        <end position="37"/>
    </location>
</feature>
<keyword evidence="6" id="KW-0378">Hydrolase</keyword>
<protein>
    <submittedName>
        <fullName evidence="11">M28 family peptidase</fullName>
    </submittedName>
</protein>
<dbReference type="InterPro" id="IPR041756">
    <property type="entry name" value="M28_SGAP-like"/>
</dbReference>
<reference evidence="11 12" key="1">
    <citation type="journal article" date="2019" name="Microb. Cell Fact.">
        <title>Exploring novel herbicidin analogues by transcriptional regulator overexpression and MS/MS molecular networking.</title>
        <authorList>
            <person name="Shi Y."/>
            <person name="Gu R."/>
            <person name="Li Y."/>
            <person name="Wang X."/>
            <person name="Ren W."/>
            <person name="Li X."/>
            <person name="Wang L."/>
            <person name="Xie Y."/>
            <person name="Hong B."/>
        </authorList>
    </citation>
    <scope>NUCLEOTIDE SEQUENCE [LARGE SCALE GENOMIC DNA]</scope>
    <source>
        <strain evidence="11 12">US-43</strain>
    </source>
</reference>
<evidence type="ECO:0000259" key="10">
    <source>
        <dbReference type="Pfam" id="PF04389"/>
    </source>
</evidence>
<dbReference type="EMBL" id="VOKX01000016">
    <property type="protein sequence ID" value="KAB7847279.1"/>
    <property type="molecule type" value="Genomic_DNA"/>
</dbReference>
<dbReference type="InterPro" id="IPR007484">
    <property type="entry name" value="Peptidase_M28"/>
</dbReference>
<evidence type="ECO:0000256" key="5">
    <source>
        <dbReference type="ARBA" id="ARBA00022729"/>
    </source>
</evidence>
<keyword evidence="5 8" id="KW-0732">Signal</keyword>
<evidence type="ECO:0000256" key="7">
    <source>
        <dbReference type="ARBA" id="ARBA00022833"/>
    </source>
</evidence>
<keyword evidence="4" id="KW-0479">Metal-binding</keyword>
<feature type="chain" id="PRO_5024922637" evidence="8">
    <location>
        <begin position="38"/>
        <end position="507"/>
    </location>
</feature>
<dbReference type="CDD" id="cd03876">
    <property type="entry name" value="M28_SGAP_like"/>
    <property type="match status" value="1"/>
</dbReference>
<dbReference type="Pfam" id="PF04389">
    <property type="entry name" value="Peptidase_M28"/>
    <property type="match status" value="1"/>
</dbReference>
<name>A0A5N5W9U6_STRMB</name>
<dbReference type="GO" id="GO:0046872">
    <property type="term" value="F:metal ion binding"/>
    <property type="evidence" value="ECO:0007669"/>
    <property type="project" value="UniProtKB-KW"/>
</dbReference>
<dbReference type="PANTHER" id="PTHR12147">
    <property type="entry name" value="METALLOPEPTIDASE M28 FAMILY MEMBER"/>
    <property type="match status" value="1"/>
</dbReference>
<dbReference type="SUPFAM" id="SSF52025">
    <property type="entry name" value="PA domain"/>
    <property type="match status" value="1"/>
</dbReference>
<keyword evidence="3" id="KW-0645">Protease</keyword>
<evidence type="ECO:0000256" key="2">
    <source>
        <dbReference type="ARBA" id="ARBA00022438"/>
    </source>
</evidence>
<evidence type="ECO:0000256" key="4">
    <source>
        <dbReference type="ARBA" id="ARBA00022723"/>
    </source>
</evidence>
<evidence type="ECO:0000313" key="11">
    <source>
        <dbReference type="EMBL" id="KAB7847279.1"/>
    </source>
</evidence>
<keyword evidence="7" id="KW-0862">Zinc</keyword>
<dbReference type="Gene3D" id="3.40.630.10">
    <property type="entry name" value="Zn peptidases"/>
    <property type="match status" value="1"/>
</dbReference>
<dbReference type="GO" id="GO:0004177">
    <property type="term" value="F:aminopeptidase activity"/>
    <property type="evidence" value="ECO:0007669"/>
    <property type="project" value="UniProtKB-KW"/>
</dbReference>
<dbReference type="Pfam" id="PF02225">
    <property type="entry name" value="PA"/>
    <property type="match status" value="1"/>
</dbReference>
<evidence type="ECO:0000256" key="8">
    <source>
        <dbReference type="SAM" id="SignalP"/>
    </source>
</evidence>
<dbReference type="GO" id="GO:0008235">
    <property type="term" value="F:metalloexopeptidase activity"/>
    <property type="evidence" value="ECO:0007669"/>
    <property type="project" value="InterPro"/>
</dbReference>
<dbReference type="AlphaFoldDB" id="A0A5N5W9U6"/>
<evidence type="ECO:0000256" key="3">
    <source>
        <dbReference type="ARBA" id="ARBA00022670"/>
    </source>
</evidence>
<evidence type="ECO:0000259" key="9">
    <source>
        <dbReference type="Pfam" id="PF02225"/>
    </source>
</evidence>
<proteinExistence type="inferred from homology"/>
<comment type="caution">
    <text evidence="11">The sequence shown here is derived from an EMBL/GenBank/DDBJ whole genome shotgun (WGS) entry which is preliminary data.</text>
</comment>
<dbReference type="Gene3D" id="3.50.30.30">
    <property type="match status" value="1"/>
</dbReference>
<dbReference type="InterPro" id="IPR045175">
    <property type="entry name" value="M28_fam"/>
</dbReference>
<organism evidence="11 12">
    <name type="scientific">Streptomyces mobaraensis</name>
    <name type="common">Streptoverticillium mobaraense</name>
    <dbReference type="NCBI Taxonomy" id="35621"/>
    <lineage>
        <taxon>Bacteria</taxon>
        <taxon>Bacillati</taxon>
        <taxon>Actinomycetota</taxon>
        <taxon>Actinomycetes</taxon>
        <taxon>Kitasatosporales</taxon>
        <taxon>Streptomycetaceae</taxon>
        <taxon>Streptomyces</taxon>
    </lineage>
</organism>
<evidence type="ECO:0000256" key="6">
    <source>
        <dbReference type="ARBA" id="ARBA00022801"/>
    </source>
</evidence>
<dbReference type="OrthoDB" id="345880at2"/>
<dbReference type="Proteomes" id="UP000327000">
    <property type="component" value="Unassembled WGS sequence"/>
</dbReference>
<comment type="similarity">
    <text evidence="1">Belongs to the peptidase M28 family. M28A subfamily.</text>
</comment>
<feature type="domain" description="PA" evidence="9">
    <location>
        <begin position="159"/>
        <end position="242"/>
    </location>
</feature>
<feature type="domain" description="Peptidase M28" evidence="10">
    <location>
        <begin position="268"/>
        <end position="490"/>
    </location>
</feature>
<accession>A0A5N5W9U6</accession>
<evidence type="ECO:0000256" key="1">
    <source>
        <dbReference type="ARBA" id="ARBA00005957"/>
    </source>
</evidence>
<dbReference type="InterPro" id="IPR046450">
    <property type="entry name" value="PA_dom_sf"/>
</dbReference>
<gene>
    <name evidence="11" type="ORF">FRZ00_11260</name>
</gene>